<gene>
    <name evidence="3" type="ORF">SORBI_3008G161401</name>
</gene>
<keyword evidence="4" id="KW-1185">Reference proteome</keyword>
<name>A0A1Z5R756_SORBI</name>
<keyword evidence="1" id="KW-0378">Hydrolase</keyword>
<dbReference type="Gramene" id="OQU79547">
    <property type="protein sequence ID" value="OQU79547"/>
    <property type="gene ID" value="SORBI_3008G161401"/>
</dbReference>
<evidence type="ECO:0000256" key="1">
    <source>
        <dbReference type="ARBA" id="ARBA00022807"/>
    </source>
</evidence>
<dbReference type="SUPFAM" id="SSF54001">
    <property type="entry name" value="Cysteine proteinases"/>
    <property type="match status" value="1"/>
</dbReference>
<dbReference type="Gene3D" id="3.40.395.10">
    <property type="entry name" value="Adenoviral Proteinase, Chain A"/>
    <property type="match status" value="1"/>
</dbReference>
<keyword evidence="1" id="KW-0645">Protease</keyword>
<sequence length="129" mass="14859">MNNERADATDPEESHYKSLLPSRFSKRRKQQLQNSSSVHSREVQDVVLLDDEYVESKEEVNREMSDIMNEPKIYYPSREDQEAVELTRSDIKCLDPEVFLSSPVINFYIKLISGGNSGNGAEPEQHRLV</sequence>
<feature type="region of interest" description="Disordered" evidence="2">
    <location>
        <begin position="1"/>
        <end position="41"/>
    </location>
</feature>
<dbReference type="GO" id="GO:0008234">
    <property type="term" value="F:cysteine-type peptidase activity"/>
    <property type="evidence" value="ECO:0007669"/>
    <property type="project" value="UniProtKB-KW"/>
</dbReference>
<dbReference type="PANTHER" id="PTHR46915:SF19">
    <property type="entry name" value="UBIQUITIN-LIKE PROTEASE FAMILY PROFILE DOMAIN-CONTAINING PROTEIN"/>
    <property type="match status" value="1"/>
</dbReference>
<proteinExistence type="predicted"/>
<dbReference type="EMBL" id="CM000767">
    <property type="protein sequence ID" value="OQU79547.1"/>
    <property type="molecule type" value="Genomic_DNA"/>
</dbReference>
<dbReference type="InterPro" id="IPR038765">
    <property type="entry name" value="Papain-like_cys_pep_sf"/>
</dbReference>
<dbReference type="PANTHER" id="PTHR46915">
    <property type="entry name" value="UBIQUITIN-LIKE PROTEASE 4-RELATED"/>
    <property type="match status" value="1"/>
</dbReference>
<accession>A0A1Z5R756</accession>
<dbReference type="InParanoid" id="A0A1Z5R756"/>
<evidence type="ECO:0000256" key="2">
    <source>
        <dbReference type="SAM" id="MobiDB-lite"/>
    </source>
</evidence>
<organism evidence="3 4">
    <name type="scientific">Sorghum bicolor</name>
    <name type="common">Sorghum</name>
    <name type="synonym">Sorghum vulgare</name>
    <dbReference type="NCBI Taxonomy" id="4558"/>
    <lineage>
        <taxon>Eukaryota</taxon>
        <taxon>Viridiplantae</taxon>
        <taxon>Streptophyta</taxon>
        <taxon>Embryophyta</taxon>
        <taxon>Tracheophyta</taxon>
        <taxon>Spermatophyta</taxon>
        <taxon>Magnoliopsida</taxon>
        <taxon>Liliopsida</taxon>
        <taxon>Poales</taxon>
        <taxon>Poaceae</taxon>
        <taxon>PACMAD clade</taxon>
        <taxon>Panicoideae</taxon>
        <taxon>Andropogonodae</taxon>
        <taxon>Andropogoneae</taxon>
        <taxon>Sorghinae</taxon>
        <taxon>Sorghum</taxon>
    </lineage>
</organism>
<reference evidence="4" key="2">
    <citation type="journal article" date="2018" name="Plant J.">
        <title>The Sorghum bicolor reference genome: improved assembly, gene annotations, a transcriptome atlas, and signatures of genome organization.</title>
        <authorList>
            <person name="McCormick R.F."/>
            <person name="Truong S.K."/>
            <person name="Sreedasyam A."/>
            <person name="Jenkins J."/>
            <person name="Shu S."/>
            <person name="Sims D."/>
            <person name="Kennedy M."/>
            <person name="Amirebrahimi M."/>
            <person name="Weers B.D."/>
            <person name="McKinley B."/>
            <person name="Mattison A."/>
            <person name="Morishige D.T."/>
            <person name="Grimwood J."/>
            <person name="Schmutz J."/>
            <person name="Mullet J.E."/>
        </authorList>
    </citation>
    <scope>NUCLEOTIDE SEQUENCE [LARGE SCALE GENOMIC DNA]</scope>
    <source>
        <strain evidence="4">cv. BTx623</strain>
    </source>
</reference>
<feature type="compositionally biased region" description="Basic and acidic residues" evidence="2">
    <location>
        <begin position="1"/>
        <end position="16"/>
    </location>
</feature>
<keyword evidence="1" id="KW-0788">Thiol protease</keyword>
<dbReference type="AlphaFoldDB" id="A0A1Z5R756"/>
<evidence type="ECO:0000313" key="4">
    <source>
        <dbReference type="Proteomes" id="UP000000768"/>
    </source>
</evidence>
<protein>
    <submittedName>
        <fullName evidence="3">Uncharacterized protein</fullName>
    </submittedName>
</protein>
<dbReference type="Proteomes" id="UP000000768">
    <property type="component" value="Chromosome 8"/>
</dbReference>
<evidence type="ECO:0000313" key="3">
    <source>
        <dbReference type="EMBL" id="OQU79547.1"/>
    </source>
</evidence>
<dbReference type="STRING" id="4558.A0A1Z5R756"/>
<reference evidence="3 4" key="1">
    <citation type="journal article" date="2009" name="Nature">
        <title>The Sorghum bicolor genome and the diversification of grasses.</title>
        <authorList>
            <person name="Paterson A.H."/>
            <person name="Bowers J.E."/>
            <person name="Bruggmann R."/>
            <person name="Dubchak I."/>
            <person name="Grimwood J."/>
            <person name="Gundlach H."/>
            <person name="Haberer G."/>
            <person name="Hellsten U."/>
            <person name="Mitros T."/>
            <person name="Poliakov A."/>
            <person name="Schmutz J."/>
            <person name="Spannagl M."/>
            <person name="Tang H."/>
            <person name="Wang X."/>
            <person name="Wicker T."/>
            <person name="Bharti A.K."/>
            <person name="Chapman J."/>
            <person name="Feltus F.A."/>
            <person name="Gowik U."/>
            <person name="Grigoriev I.V."/>
            <person name="Lyons E."/>
            <person name="Maher C.A."/>
            <person name="Martis M."/>
            <person name="Narechania A."/>
            <person name="Otillar R.P."/>
            <person name="Penning B.W."/>
            <person name="Salamov A.A."/>
            <person name="Wang Y."/>
            <person name="Zhang L."/>
            <person name="Carpita N.C."/>
            <person name="Freeling M."/>
            <person name="Gingle A.R."/>
            <person name="Hash C.T."/>
            <person name="Keller B."/>
            <person name="Klein P."/>
            <person name="Kresovich S."/>
            <person name="McCann M.C."/>
            <person name="Ming R."/>
            <person name="Peterson D.G."/>
            <person name="Mehboob-ur-Rahman"/>
            <person name="Ware D."/>
            <person name="Westhoff P."/>
            <person name="Mayer K.F."/>
            <person name="Messing J."/>
            <person name="Rokhsar D.S."/>
        </authorList>
    </citation>
    <scope>NUCLEOTIDE SEQUENCE [LARGE SCALE GENOMIC DNA]</scope>
    <source>
        <strain evidence="4">cv. BTx623</strain>
    </source>
</reference>